<protein>
    <submittedName>
        <fullName evidence="1">Uncharacterized protein</fullName>
    </submittedName>
</protein>
<name>A0ABD1CP76_CULPP</name>
<evidence type="ECO:0000313" key="1">
    <source>
        <dbReference type="EMBL" id="KAL1378237.1"/>
    </source>
</evidence>
<keyword evidence="2" id="KW-1185">Reference proteome</keyword>
<sequence>MHKVYATALYSNRINRLSIPKDVILIGNTQLIKTALASNFVILRDLTLSNNEQFLNHPVLGTKIEDFFQIYLGNVHLKGSLTIVG</sequence>
<reference evidence="1 2" key="1">
    <citation type="submission" date="2024-05" db="EMBL/GenBank/DDBJ databases">
        <title>Culex pipiens pipiens assembly and annotation.</title>
        <authorList>
            <person name="Alout H."/>
            <person name="Durand T."/>
        </authorList>
    </citation>
    <scope>NUCLEOTIDE SEQUENCE [LARGE SCALE GENOMIC DNA]</scope>
    <source>
        <strain evidence="1">HA-2024</strain>
        <tissue evidence="1">Whole body</tissue>
    </source>
</reference>
<comment type="caution">
    <text evidence="1">The sequence shown here is derived from an EMBL/GenBank/DDBJ whole genome shotgun (WGS) entry which is preliminary data.</text>
</comment>
<proteinExistence type="predicted"/>
<dbReference type="Proteomes" id="UP001562425">
    <property type="component" value="Unassembled WGS sequence"/>
</dbReference>
<organism evidence="1 2">
    <name type="scientific">Culex pipiens pipiens</name>
    <name type="common">Northern house mosquito</name>
    <dbReference type="NCBI Taxonomy" id="38569"/>
    <lineage>
        <taxon>Eukaryota</taxon>
        <taxon>Metazoa</taxon>
        <taxon>Ecdysozoa</taxon>
        <taxon>Arthropoda</taxon>
        <taxon>Hexapoda</taxon>
        <taxon>Insecta</taxon>
        <taxon>Pterygota</taxon>
        <taxon>Neoptera</taxon>
        <taxon>Endopterygota</taxon>
        <taxon>Diptera</taxon>
        <taxon>Nematocera</taxon>
        <taxon>Culicoidea</taxon>
        <taxon>Culicidae</taxon>
        <taxon>Culicinae</taxon>
        <taxon>Culicini</taxon>
        <taxon>Culex</taxon>
        <taxon>Culex</taxon>
    </lineage>
</organism>
<dbReference type="EMBL" id="JBEHCU010010437">
    <property type="protein sequence ID" value="KAL1378237.1"/>
    <property type="molecule type" value="Genomic_DNA"/>
</dbReference>
<evidence type="ECO:0000313" key="2">
    <source>
        <dbReference type="Proteomes" id="UP001562425"/>
    </source>
</evidence>
<dbReference type="AlphaFoldDB" id="A0ABD1CP76"/>
<accession>A0ABD1CP76</accession>
<gene>
    <name evidence="1" type="ORF">pipiens_015721</name>
</gene>